<sequence length="187" mass="22105">MDILIRDAKDKRDKLMQEITLLEKEIDDIDCTDNKAKNYNILKDVLHKHQLYIKDKKLRKLKRDDNDYKNGRVFTFARKYDNLRTDKCTLITEDGLAASLHMVKRQRYQTLQWQAHTPLLFASRTLRLETECTLITEDGLAASLHMVKRQRYQTLQWQAHTPLLFASRTLRLETGRGLMFNVRVPVS</sequence>
<reference evidence="2" key="1">
    <citation type="journal article" date="2022" name="bioRxiv">
        <title>Sequencing and chromosome-scale assembly of the giantPleurodeles waltlgenome.</title>
        <authorList>
            <person name="Brown T."/>
            <person name="Elewa A."/>
            <person name="Iarovenko S."/>
            <person name="Subramanian E."/>
            <person name="Araus A.J."/>
            <person name="Petzold A."/>
            <person name="Susuki M."/>
            <person name="Suzuki K.-i.T."/>
            <person name="Hayashi T."/>
            <person name="Toyoda A."/>
            <person name="Oliveira C."/>
            <person name="Osipova E."/>
            <person name="Leigh N.D."/>
            <person name="Simon A."/>
            <person name="Yun M.H."/>
        </authorList>
    </citation>
    <scope>NUCLEOTIDE SEQUENCE</scope>
    <source>
        <strain evidence="2">20211129_DDA</strain>
        <tissue evidence="2">Liver</tissue>
    </source>
</reference>
<keyword evidence="1" id="KW-0175">Coiled coil</keyword>
<dbReference type="Proteomes" id="UP001066276">
    <property type="component" value="Chromosome 1_2"/>
</dbReference>
<evidence type="ECO:0000313" key="3">
    <source>
        <dbReference type="Proteomes" id="UP001066276"/>
    </source>
</evidence>
<evidence type="ECO:0000313" key="2">
    <source>
        <dbReference type="EMBL" id="KAJ1207078.1"/>
    </source>
</evidence>
<protein>
    <submittedName>
        <fullName evidence="2">Uncharacterized protein</fullName>
    </submittedName>
</protein>
<dbReference type="AlphaFoldDB" id="A0AAV7VZD8"/>
<evidence type="ECO:0000256" key="1">
    <source>
        <dbReference type="SAM" id="Coils"/>
    </source>
</evidence>
<feature type="coiled-coil region" evidence="1">
    <location>
        <begin position="5"/>
        <end position="32"/>
    </location>
</feature>
<accession>A0AAV7VZD8</accession>
<organism evidence="2 3">
    <name type="scientific">Pleurodeles waltl</name>
    <name type="common">Iberian ribbed newt</name>
    <dbReference type="NCBI Taxonomy" id="8319"/>
    <lineage>
        <taxon>Eukaryota</taxon>
        <taxon>Metazoa</taxon>
        <taxon>Chordata</taxon>
        <taxon>Craniata</taxon>
        <taxon>Vertebrata</taxon>
        <taxon>Euteleostomi</taxon>
        <taxon>Amphibia</taxon>
        <taxon>Batrachia</taxon>
        <taxon>Caudata</taxon>
        <taxon>Salamandroidea</taxon>
        <taxon>Salamandridae</taxon>
        <taxon>Pleurodelinae</taxon>
        <taxon>Pleurodeles</taxon>
    </lineage>
</organism>
<dbReference type="EMBL" id="JANPWB010000002">
    <property type="protein sequence ID" value="KAJ1207078.1"/>
    <property type="molecule type" value="Genomic_DNA"/>
</dbReference>
<gene>
    <name evidence="2" type="ORF">NDU88_002470</name>
</gene>
<comment type="caution">
    <text evidence="2">The sequence shown here is derived from an EMBL/GenBank/DDBJ whole genome shotgun (WGS) entry which is preliminary data.</text>
</comment>
<name>A0AAV7VZD8_PLEWA</name>
<proteinExistence type="predicted"/>
<keyword evidence="3" id="KW-1185">Reference proteome</keyword>